<evidence type="ECO:0000256" key="1">
    <source>
        <dbReference type="SAM" id="MobiDB-lite"/>
    </source>
</evidence>
<proteinExistence type="predicted"/>
<feature type="compositionally biased region" description="Acidic residues" evidence="1">
    <location>
        <begin position="127"/>
        <end position="144"/>
    </location>
</feature>
<dbReference type="Proteomes" id="UP000784294">
    <property type="component" value="Unassembled WGS sequence"/>
</dbReference>
<evidence type="ECO:0000313" key="3">
    <source>
        <dbReference type="Proteomes" id="UP000784294"/>
    </source>
</evidence>
<evidence type="ECO:0000313" key="2">
    <source>
        <dbReference type="EMBL" id="VEL20676.1"/>
    </source>
</evidence>
<organism evidence="2 3">
    <name type="scientific">Protopolystoma xenopodis</name>
    <dbReference type="NCBI Taxonomy" id="117903"/>
    <lineage>
        <taxon>Eukaryota</taxon>
        <taxon>Metazoa</taxon>
        <taxon>Spiralia</taxon>
        <taxon>Lophotrochozoa</taxon>
        <taxon>Platyhelminthes</taxon>
        <taxon>Monogenea</taxon>
        <taxon>Polyopisthocotylea</taxon>
        <taxon>Polystomatidea</taxon>
        <taxon>Polystomatidae</taxon>
        <taxon>Protopolystoma</taxon>
    </lineage>
</organism>
<protein>
    <submittedName>
        <fullName evidence="2">Uncharacterized protein</fullName>
    </submittedName>
</protein>
<name>A0A448WUU5_9PLAT</name>
<keyword evidence="3" id="KW-1185">Reference proteome</keyword>
<feature type="region of interest" description="Disordered" evidence="1">
    <location>
        <begin position="125"/>
        <end position="144"/>
    </location>
</feature>
<gene>
    <name evidence="2" type="ORF">PXEA_LOCUS14116</name>
</gene>
<dbReference type="AlphaFoldDB" id="A0A448WUU5"/>
<reference evidence="2" key="1">
    <citation type="submission" date="2018-11" db="EMBL/GenBank/DDBJ databases">
        <authorList>
            <consortium name="Pathogen Informatics"/>
        </authorList>
    </citation>
    <scope>NUCLEOTIDE SEQUENCE</scope>
</reference>
<comment type="caution">
    <text evidence="2">The sequence shown here is derived from an EMBL/GenBank/DDBJ whole genome shotgun (WGS) entry which is preliminary data.</text>
</comment>
<dbReference type="EMBL" id="CAAALY010047544">
    <property type="protein sequence ID" value="VEL20676.1"/>
    <property type="molecule type" value="Genomic_DNA"/>
</dbReference>
<sequence>MISHFEALKPSSDGVYEARGVNVHHPLDVGCGSSSGSSTSSGHRSFRRVKDKWTASVAPSLANSVFDTKGHLRVLTEQNRLECIDAVQDQQTSSGSGGRRDHAFRVRPSQTTSFAEVGGFSVGSNFENEEEFEEAEEEDEDEDISLESIPIQSEARPEDVEAIELDAADSTTVNDLSAIQLMLVSSSASRHTSISSPMANILCSEPCSSKPLSQPLSCLCSGVGNAAVASNQGRKSIIGSVKRPILTIEQVSWPHKNATSSLSLSSSLSSLHGLPSAPDLSLHGLETLDKTHTSVGLDLRSDIPLVRPSSAAYFMTSARSQRLRGPAPPPSVALSVSLTSLASFSEAKRASAYPALVGADEFMDRPTVPFGKSPIGTKLTSERILGRDPPSILPGSFTKTDDIEATGHRRFISPIRLSGICGDSGSFNRTDSDQASFANGDKVSCGPNNRCLSLTGSTQDRFRSVNQLNTERPQASSSIDEDDTDFASARIRPHFYHHQL</sequence>
<accession>A0A448WUU5</accession>